<dbReference type="OrthoDB" id="2930561at2759"/>
<name>A0A0C9XK30_9AGAR</name>
<evidence type="ECO:0000313" key="3">
    <source>
        <dbReference type="Proteomes" id="UP000054477"/>
    </source>
</evidence>
<dbReference type="Proteomes" id="UP000054477">
    <property type="component" value="Unassembled WGS sequence"/>
</dbReference>
<gene>
    <name evidence="2" type="ORF">K443DRAFT_9521</name>
</gene>
<proteinExistence type="predicted"/>
<reference evidence="2 3" key="1">
    <citation type="submission" date="2014-04" db="EMBL/GenBank/DDBJ databases">
        <authorList>
            <consortium name="DOE Joint Genome Institute"/>
            <person name="Kuo A."/>
            <person name="Kohler A."/>
            <person name="Nagy L.G."/>
            <person name="Floudas D."/>
            <person name="Copeland A."/>
            <person name="Barry K.W."/>
            <person name="Cichocki N."/>
            <person name="Veneault-Fourrey C."/>
            <person name="LaButti K."/>
            <person name="Lindquist E.A."/>
            <person name="Lipzen A."/>
            <person name="Lundell T."/>
            <person name="Morin E."/>
            <person name="Murat C."/>
            <person name="Sun H."/>
            <person name="Tunlid A."/>
            <person name="Henrissat B."/>
            <person name="Grigoriev I.V."/>
            <person name="Hibbett D.S."/>
            <person name="Martin F."/>
            <person name="Nordberg H.P."/>
            <person name="Cantor M.N."/>
            <person name="Hua S.X."/>
        </authorList>
    </citation>
    <scope>NUCLEOTIDE SEQUENCE [LARGE SCALE GENOMIC DNA]</scope>
    <source>
        <strain evidence="2 3">LaAM-08-1</strain>
    </source>
</reference>
<evidence type="ECO:0000256" key="1">
    <source>
        <dbReference type="SAM" id="MobiDB-lite"/>
    </source>
</evidence>
<feature type="region of interest" description="Disordered" evidence="1">
    <location>
        <begin position="106"/>
        <end position="154"/>
    </location>
</feature>
<accession>A0A0C9XK30</accession>
<dbReference type="AlphaFoldDB" id="A0A0C9XK30"/>
<sequence length="154" mass="16996">MSNSNAKWTLANETAFVGFLHEYRAAAGDGNIFKAKTFEAPSAVLETKQTKGGPNSMKLCQSFHAIQTIKNVSGCMWSDQHGAGVTPELEDEGTTFLITKKHVKPFKSHGGHQVRSCGYRTRTPFDEVNDNEDEEESQHRNEENKVPSVVLGTP</sequence>
<dbReference type="EMBL" id="KN838680">
    <property type="protein sequence ID" value="KIJ97941.1"/>
    <property type="molecule type" value="Genomic_DNA"/>
</dbReference>
<feature type="compositionally biased region" description="Acidic residues" evidence="1">
    <location>
        <begin position="127"/>
        <end position="136"/>
    </location>
</feature>
<reference evidence="3" key="2">
    <citation type="submission" date="2015-01" db="EMBL/GenBank/DDBJ databases">
        <title>Evolutionary Origins and Diversification of the Mycorrhizal Mutualists.</title>
        <authorList>
            <consortium name="DOE Joint Genome Institute"/>
            <consortium name="Mycorrhizal Genomics Consortium"/>
            <person name="Kohler A."/>
            <person name="Kuo A."/>
            <person name="Nagy L.G."/>
            <person name="Floudas D."/>
            <person name="Copeland A."/>
            <person name="Barry K.W."/>
            <person name="Cichocki N."/>
            <person name="Veneault-Fourrey C."/>
            <person name="LaButti K."/>
            <person name="Lindquist E.A."/>
            <person name="Lipzen A."/>
            <person name="Lundell T."/>
            <person name="Morin E."/>
            <person name="Murat C."/>
            <person name="Riley R."/>
            <person name="Ohm R."/>
            <person name="Sun H."/>
            <person name="Tunlid A."/>
            <person name="Henrissat B."/>
            <person name="Grigoriev I.V."/>
            <person name="Hibbett D.S."/>
            <person name="Martin F."/>
        </authorList>
    </citation>
    <scope>NUCLEOTIDE SEQUENCE [LARGE SCALE GENOMIC DNA]</scope>
    <source>
        <strain evidence="3">LaAM-08-1</strain>
    </source>
</reference>
<dbReference type="HOGENOM" id="CLU_1704503_0_0_1"/>
<evidence type="ECO:0000313" key="2">
    <source>
        <dbReference type="EMBL" id="KIJ97941.1"/>
    </source>
</evidence>
<keyword evidence="3" id="KW-1185">Reference proteome</keyword>
<organism evidence="2 3">
    <name type="scientific">Laccaria amethystina LaAM-08-1</name>
    <dbReference type="NCBI Taxonomy" id="1095629"/>
    <lineage>
        <taxon>Eukaryota</taxon>
        <taxon>Fungi</taxon>
        <taxon>Dikarya</taxon>
        <taxon>Basidiomycota</taxon>
        <taxon>Agaricomycotina</taxon>
        <taxon>Agaricomycetes</taxon>
        <taxon>Agaricomycetidae</taxon>
        <taxon>Agaricales</taxon>
        <taxon>Agaricineae</taxon>
        <taxon>Hydnangiaceae</taxon>
        <taxon>Laccaria</taxon>
    </lineage>
</organism>
<protein>
    <submittedName>
        <fullName evidence="2">Uncharacterized protein</fullName>
    </submittedName>
</protein>